<dbReference type="InterPro" id="IPR024036">
    <property type="entry name" value="tRNA-dHydroUridine_Synthase_C"/>
</dbReference>
<comment type="function">
    <text evidence="2 12">Catalyzes the synthesis of 5,6-dihydrouridine (D), a modified base found in the D-loop of most tRNAs, via the reduction of the C5-C6 double bond in target uridines.</text>
</comment>
<dbReference type="Proteomes" id="UP000199627">
    <property type="component" value="Unassembled WGS sequence"/>
</dbReference>
<keyword evidence="3" id="KW-0820">tRNA-binding</keyword>
<evidence type="ECO:0000256" key="12">
    <source>
        <dbReference type="PIRNR" id="PIRNR006621"/>
    </source>
</evidence>
<dbReference type="Pfam" id="PF01207">
    <property type="entry name" value="Dus"/>
    <property type="match status" value="1"/>
</dbReference>
<reference evidence="17" key="1">
    <citation type="submission" date="2016-10" db="EMBL/GenBank/DDBJ databases">
        <authorList>
            <person name="Varghese N."/>
            <person name="Submissions S."/>
        </authorList>
    </citation>
    <scope>NUCLEOTIDE SEQUENCE [LARGE SCALE GENOMIC DNA]</scope>
    <source>
        <strain evidence="17">DSM 17072</strain>
    </source>
</reference>
<feature type="binding site" evidence="14">
    <location>
        <begin position="228"/>
        <end position="229"/>
    </location>
    <ligand>
        <name>FMN</name>
        <dbReference type="ChEBI" id="CHEBI:58210"/>
    </ligand>
</feature>
<evidence type="ECO:0000256" key="4">
    <source>
        <dbReference type="ARBA" id="ARBA00022630"/>
    </source>
</evidence>
<evidence type="ECO:0000256" key="2">
    <source>
        <dbReference type="ARBA" id="ARBA00002790"/>
    </source>
</evidence>
<accession>A0A1H1DR37</accession>
<dbReference type="Gene3D" id="3.20.20.70">
    <property type="entry name" value="Aldolase class I"/>
    <property type="match status" value="1"/>
</dbReference>
<dbReference type="CDD" id="cd02801">
    <property type="entry name" value="DUS_like_FMN"/>
    <property type="match status" value="1"/>
</dbReference>
<dbReference type="InterPro" id="IPR013785">
    <property type="entry name" value="Aldolase_TIM"/>
</dbReference>
<dbReference type="STRING" id="311333.SAMN05421664_2576"/>
<evidence type="ECO:0000256" key="5">
    <source>
        <dbReference type="ARBA" id="ARBA00022643"/>
    </source>
</evidence>
<keyword evidence="6 12" id="KW-0819">tRNA processing</keyword>
<keyword evidence="9 12" id="KW-0560">Oxidoreductase</keyword>
<dbReference type="RefSeq" id="WP_089756128.1">
    <property type="nucleotide sequence ID" value="NZ_FNKL01000003.1"/>
</dbReference>
<evidence type="ECO:0000256" key="3">
    <source>
        <dbReference type="ARBA" id="ARBA00022555"/>
    </source>
</evidence>
<evidence type="ECO:0000256" key="14">
    <source>
        <dbReference type="PIRSR" id="PIRSR006621-2"/>
    </source>
</evidence>
<dbReference type="GO" id="GO:0000049">
    <property type="term" value="F:tRNA binding"/>
    <property type="evidence" value="ECO:0007669"/>
    <property type="project" value="UniProtKB-KW"/>
</dbReference>
<dbReference type="OrthoDB" id="9764501at2"/>
<dbReference type="PROSITE" id="PS01136">
    <property type="entry name" value="UPF0034"/>
    <property type="match status" value="1"/>
</dbReference>
<feature type="active site" description="Proton donor" evidence="13">
    <location>
        <position position="102"/>
    </location>
</feature>
<evidence type="ECO:0000256" key="6">
    <source>
        <dbReference type="ARBA" id="ARBA00022694"/>
    </source>
</evidence>
<comment type="catalytic activity">
    <reaction evidence="10">
        <text>a 5,6-dihydrouridine in tRNA + NADP(+) = a uridine in tRNA + NADPH + H(+)</text>
        <dbReference type="Rhea" id="RHEA:23624"/>
        <dbReference type="Rhea" id="RHEA-COMP:13339"/>
        <dbReference type="Rhea" id="RHEA-COMP:13887"/>
        <dbReference type="ChEBI" id="CHEBI:15378"/>
        <dbReference type="ChEBI" id="CHEBI:57783"/>
        <dbReference type="ChEBI" id="CHEBI:58349"/>
        <dbReference type="ChEBI" id="CHEBI:65315"/>
        <dbReference type="ChEBI" id="CHEBI:74443"/>
    </reaction>
</comment>
<evidence type="ECO:0000256" key="1">
    <source>
        <dbReference type="ARBA" id="ARBA00001917"/>
    </source>
</evidence>
<evidence type="ECO:0000256" key="13">
    <source>
        <dbReference type="PIRSR" id="PIRSR006621-1"/>
    </source>
</evidence>
<sequence length="332" mass="37822">MIKIGNIELPEFPLLLAPMEDVSDPPFRRLCKMHGADLMYSEFISSEGLIRDAIKSRKKLDIFDYERPVGIQIFGGDEEAMAMSARIVETVMPDLVDINFGCPVKKVVCKGAGAGVLKDIDLMVRLTKAVVTSTHLPVTVKTRLGWDSNSINIDEVAERLQETGIKALTIHARTRGQMYKGEADWEHISRIKQNPNIEIPIFGNGDIDSPEKALAYKQKYACDGIMIGRAAIGYPWIFNEIKHFFKTGEHLPAPTIEDRLLAVRQHAEWSAEWKGEKLGLIEMRQHYSNYFRGVPHFKDFRKKFLEVFTLQEMDALIKETQEFYTEFLAQQA</sequence>
<organism evidence="16 17">
    <name type="scientific">Chryseobacterium soldanellicola</name>
    <dbReference type="NCBI Taxonomy" id="311333"/>
    <lineage>
        <taxon>Bacteria</taxon>
        <taxon>Pseudomonadati</taxon>
        <taxon>Bacteroidota</taxon>
        <taxon>Flavobacteriia</taxon>
        <taxon>Flavobacteriales</taxon>
        <taxon>Weeksellaceae</taxon>
        <taxon>Chryseobacterium group</taxon>
        <taxon>Chryseobacterium</taxon>
    </lineage>
</organism>
<dbReference type="InterPro" id="IPR035587">
    <property type="entry name" value="DUS-like_FMN-bd"/>
</dbReference>
<feature type="binding site" evidence="14">
    <location>
        <position position="72"/>
    </location>
    <ligand>
        <name>FMN</name>
        <dbReference type="ChEBI" id="CHEBI:58210"/>
    </ligand>
</feature>
<keyword evidence="7" id="KW-0521">NADP</keyword>
<gene>
    <name evidence="16" type="ORF">SAMN05421664_2576</name>
</gene>
<dbReference type="EC" id="1.3.1.-" evidence="12"/>
<evidence type="ECO:0000256" key="9">
    <source>
        <dbReference type="ARBA" id="ARBA00023002"/>
    </source>
</evidence>
<dbReference type="PIRSF" id="PIRSF006621">
    <property type="entry name" value="Dus"/>
    <property type="match status" value="1"/>
</dbReference>
<keyword evidence="17" id="KW-1185">Reference proteome</keyword>
<protein>
    <recommendedName>
        <fullName evidence="12">tRNA-dihydrouridine synthase</fullName>
        <ecNumber evidence="12">1.3.1.-</ecNumber>
    </recommendedName>
</protein>
<dbReference type="InterPro" id="IPR001269">
    <property type="entry name" value="DUS_fam"/>
</dbReference>
<dbReference type="NCBIfam" id="TIGR00737">
    <property type="entry name" value="nifR3_yhdG"/>
    <property type="match status" value="1"/>
</dbReference>
<feature type="domain" description="DUS-like FMN-binding" evidence="15">
    <location>
        <begin position="15"/>
        <end position="318"/>
    </location>
</feature>
<evidence type="ECO:0000313" key="17">
    <source>
        <dbReference type="Proteomes" id="UP000199627"/>
    </source>
</evidence>
<dbReference type="PANTHER" id="PTHR45846">
    <property type="entry name" value="TRNA-DIHYDROURIDINE(47) SYNTHASE [NAD(P)(+)]-LIKE"/>
    <property type="match status" value="1"/>
</dbReference>
<dbReference type="GO" id="GO:0050660">
    <property type="term" value="F:flavin adenine dinucleotide binding"/>
    <property type="evidence" value="ECO:0007669"/>
    <property type="project" value="InterPro"/>
</dbReference>
<comment type="similarity">
    <text evidence="12">Belongs to the dus family.</text>
</comment>
<evidence type="ECO:0000256" key="10">
    <source>
        <dbReference type="ARBA" id="ARBA00048205"/>
    </source>
</evidence>
<evidence type="ECO:0000313" key="16">
    <source>
        <dbReference type="EMBL" id="SDQ78336.1"/>
    </source>
</evidence>
<dbReference type="AlphaFoldDB" id="A0A1H1DR37"/>
<dbReference type="GO" id="GO:0017150">
    <property type="term" value="F:tRNA dihydrouridine synthase activity"/>
    <property type="evidence" value="ECO:0007669"/>
    <property type="project" value="InterPro"/>
</dbReference>
<evidence type="ECO:0000259" key="15">
    <source>
        <dbReference type="Pfam" id="PF01207"/>
    </source>
</evidence>
<name>A0A1H1DR37_9FLAO</name>
<proteinExistence type="inferred from homology"/>
<feature type="binding site" evidence="14">
    <location>
        <position position="141"/>
    </location>
    <ligand>
        <name>FMN</name>
        <dbReference type="ChEBI" id="CHEBI:58210"/>
    </ligand>
</feature>
<dbReference type="PANTHER" id="PTHR45846:SF1">
    <property type="entry name" value="TRNA-DIHYDROURIDINE(47) SYNTHASE [NAD(P)(+)]-LIKE"/>
    <property type="match status" value="1"/>
</dbReference>
<evidence type="ECO:0000256" key="8">
    <source>
        <dbReference type="ARBA" id="ARBA00022884"/>
    </source>
</evidence>
<dbReference type="Gene3D" id="1.10.1200.80">
    <property type="entry name" value="Putative flavin oxidoreducatase, domain 2"/>
    <property type="match status" value="1"/>
</dbReference>
<feature type="binding site" evidence="14">
    <location>
        <position position="171"/>
    </location>
    <ligand>
        <name>FMN</name>
        <dbReference type="ChEBI" id="CHEBI:58210"/>
    </ligand>
</feature>
<dbReference type="InterPro" id="IPR018517">
    <property type="entry name" value="tRNA_hU_synthase_CS"/>
</dbReference>
<evidence type="ECO:0000256" key="7">
    <source>
        <dbReference type="ARBA" id="ARBA00022857"/>
    </source>
</evidence>
<keyword evidence="14" id="KW-0547">Nucleotide-binding</keyword>
<dbReference type="InterPro" id="IPR004652">
    <property type="entry name" value="DusB-like"/>
</dbReference>
<keyword evidence="5 12" id="KW-0288">FMN</keyword>
<evidence type="ECO:0000256" key="11">
    <source>
        <dbReference type="ARBA" id="ARBA00048802"/>
    </source>
</evidence>
<dbReference type="EMBL" id="FNKL01000003">
    <property type="protein sequence ID" value="SDQ78336.1"/>
    <property type="molecule type" value="Genomic_DNA"/>
</dbReference>
<dbReference type="SUPFAM" id="SSF51395">
    <property type="entry name" value="FMN-linked oxidoreductases"/>
    <property type="match status" value="1"/>
</dbReference>
<comment type="catalytic activity">
    <reaction evidence="11">
        <text>a 5,6-dihydrouridine in tRNA + NAD(+) = a uridine in tRNA + NADH + H(+)</text>
        <dbReference type="Rhea" id="RHEA:54452"/>
        <dbReference type="Rhea" id="RHEA-COMP:13339"/>
        <dbReference type="Rhea" id="RHEA-COMP:13887"/>
        <dbReference type="ChEBI" id="CHEBI:15378"/>
        <dbReference type="ChEBI" id="CHEBI:57540"/>
        <dbReference type="ChEBI" id="CHEBI:57945"/>
        <dbReference type="ChEBI" id="CHEBI:65315"/>
        <dbReference type="ChEBI" id="CHEBI:74443"/>
    </reaction>
</comment>
<keyword evidence="8" id="KW-0694">RNA-binding</keyword>
<comment type="cofactor">
    <cofactor evidence="1 12 14">
        <name>FMN</name>
        <dbReference type="ChEBI" id="CHEBI:58210"/>
    </cofactor>
</comment>
<keyword evidence="4 12" id="KW-0285">Flavoprotein</keyword>